<gene>
    <name evidence="3" type="ORF">C0Q88_16060</name>
</gene>
<dbReference type="InterPro" id="IPR045864">
    <property type="entry name" value="aa-tRNA-synth_II/BPL/LPL"/>
</dbReference>
<sequence length="260" mass="27090">MLTAAFLSDGIHCADEQDWNRAQLAQPVLRPAVRLWTYAGPGVVLGRAQAALHPGMAGGATPVVVRDAGGGAVLAGPWMLSASIVLPADHPLVAGTGTVSSYRWLGVLHAGLLRDLGIPAYAVPPEEVRLASPSPSLKWACFGSLSPWEVVVGHRKIVGLAQVRRRTGVLLTCGTLVSPPDWPLLCAALGANPTQAERLQACTTSCTEQLGAPLLATVLAEGLHHMLVDVLGERDLTNEPRHSHGAPHASQVSRTAAAGP</sequence>
<dbReference type="EMBL" id="PKQE01000004">
    <property type="protein sequence ID" value="PLC41125.1"/>
    <property type="molecule type" value="Genomic_DNA"/>
</dbReference>
<dbReference type="AlphaFoldDB" id="A0A2N4TN46"/>
<dbReference type="InterPro" id="IPR050664">
    <property type="entry name" value="Octanoyltrans_LipM/LipL"/>
</dbReference>
<dbReference type="PANTHER" id="PTHR43679:SF2">
    <property type="entry name" value="OCTANOYL-[GCVH]:PROTEIN N-OCTANOYLTRANSFERASE"/>
    <property type="match status" value="1"/>
</dbReference>
<dbReference type="SUPFAM" id="SSF55681">
    <property type="entry name" value="Class II aaRS and biotin synthetases"/>
    <property type="match status" value="1"/>
</dbReference>
<evidence type="ECO:0000313" key="3">
    <source>
        <dbReference type="EMBL" id="PLC41125.1"/>
    </source>
</evidence>
<name>A0A2N4TN46_RALPI</name>
<dbReference type="Proteomes" id="UP000234456">
    <property type="component" value="Unassembled WGS sequence"/>
</dbReference>
<comment type="caution">
    <text evidence="3">The sequence shown here is derived from an EMBL/GenBank/DDBJ whole genome shotgun (WGS) entry which is preliminary data.</text>
</comment>
<evidence type="ECO:0000259" key="2">
    <source>
        <dbReference type="PROSITE" id="PS51733"/>
    </source>
</evidence>
<dbReference type="GO" id="GO:0016874">
    <property type="term" value="F:ligase activity"/>
    <property type="evidence" value="ECO:0007669"/>
    <property type="project" value="UniProtKB-KW"/>
</dbReference>
<organism evidence="3 4">
    <name type="scientific">Ralstonia pickettii</name>
    <name type="common">Burkholderia pickettii</name>
    <dbReference type="NCBI Taxonomy" id="329"/>
    <lineage>
        <taxon>Bacteria</taxon>
        <taxon>Pseudomonadati</taxon>
        <taxon>Pseudomonadota</taxon>
        <taxon>Betaproteobacteria</taxon>
        <taxon>Burkholderiales</taxon>
        <taxon>Burkholderiaceae</taxon>
        <taxon>Ralstonia</taxon>
    </lineage>
</organism>
<dbReference type="InterPro" id="IPR004143">
    <property type="entry name" value="BPL_LPL_catalytic"/>
</dbReference>
<dbReference type="Gene3D" id="3.30.930.10">
    <property type="entry name" value="Bira Bifunctional Protein, Domain 2"/>
    <property type="match status" value="1"/>
</dbReference>
<evidence type="ECO:0000256" key="1">
    <source>
        <dbReference type="SAM" id="MobiDB-lite"/>
    </source>
</evidence>
<dbReference type="RefSeq" id="WP_102066444.1">
    <property type="nucleotide sequence ID" value="NZ_PKQE01000004.1"/>
</dbReference>
<reference evidence="3 4" key="1">
    <citation type="submission" date="2017-12" db="EMBL/GenBank/DDBJ databases">
        <title>Draft genome sequence of Ralstonia pickettii 52.</title>
        <authorList>
            <person name="Zheng B."/>
        </authorList>
    </citation>
    <scope>NUCLEOTIDE SEQUENCE [LARGE SCALE GENOMIC DNA]</scope>
    <source>
        <strain evidence="3 4">52</strain>
    </source>
</reference>
<accession>A0A2N4TN46</accession>
<evidence type="ECO:0000313" key="4">
    <source>
        <dbReference type="Proteomes" id="UP000234456"/>
    </source>
</evidence>
<feature type="region of interest" description="Disordered" evidence="1">
    <location>
        <begin position="237"/>
        <end position="260"/>
    </location>
</feature>
<dbReference type="PANTHER" id="PTHR43679">
    <property type="entry name" value="OCTANOYLTRANSFERASE LIPM-RELATED"/>
    <property type="match status" value="1"/>
</dbReference>
<proteinExistence type="predicted"/>
<protein>
    <submittedName>
        <fullName evidence="3">Lipoate--protein ligase</fullName>
    </submittedName>
</protein>
<keyword evidence="3" id="KW-0436">Ligase</keyword>
<feature type="domain" description="BPL/LPL catalytic" evidence="2">
    <location>
        <begin position="27"/>
        <end position="235"/>
    </location>
</feature>
<dbReference type="OrthoDB" id="9178967at2"/>
<dbReference type="Pfam" id="PF21948">
    <property type="entry name" value="LplA-B_cat"/>
    <property type="match status" value="1"/>
</dbReference>
<dbReference type="PROSITE" id="PS51733">
    <property type="entry name" value="BPL_LPL_CATALYTIC"/>
    <property type="match status" value="1"/>
</dbReference>